<dbReference type="InterPro" id="IPR007793">
    <property type="entry name" value="DivIVA_fam"/>
</dbReference>
<evidence type="ECO:0000256" key="3">
    <source>
        <dbReference type="ARBA" id="ARBA00022490"/>
    </source>
</evidence>
<keyword evidence="4" id="KW-0132">Cell division</keyword>
<evidence type="ECO:0000256" key="7">
    <source>
        <dbReference type="SAM" id="Coils"/>
    </source>
</evidence>
<sequence length="226" mass="25774">MDLTPNDIKIKEFKSQLRGYDKNEVNQFLDKIIENYSDEIKTNHKLDHELKDAKAQIAYFNELQNTVNESIITAQNAADQVKKTADAQAQEVMAQARHNTENMVDQAIDQGRQIINDAQSKAQALIQKANELQTQIQKNYDDLQNIMAEQQSLLTSDTWRDLLTKNDQQLTKSIQADTQNYLDKLDQFAAEIKNNSTDEEQDTDDLVSANLGTQVVDKDVQNVDNQ</sequence>
<keyword evidence="6" id="KW-0131">Cell cycle</keyword>
<evidence type="ECO:0000313" key="9">
    <source>
        <dbReference type="Proteomes" id="UP000831495"/>
    </source>
</evidence>
<gene>
    <name evidence="8" type="ORF">MOO45_03450</name>
</gene>
<evidence type="ECO:0000256" key="2">
    <source>
        <dbReference type="ARBA" id="ARBA00009008"/>
    </source>
</evidence>
<dbReference type="Pfam" id="PF05103">
    <property type="entry name" value="DivIVA"/>
    <property type="match status" value="1"/>
</dbReference>
<evidence type="ECO:0000313" key="8">
    <source>
        <dbReference type="EMBL" id="UQS82710.1"/>
    </source>
</evidence>
<dbReference type="InterPro" id="IPR019933">
    <property type="entry name" value="DivIVA_domain"/>
</dbReference>
<keyword evidence="3" id="KW-0963">Cytoplasm</keyword>
<dbReference type="PANTHER" id="PTHR35794:SF2">
    <property type="entry name" value="CELL DIVISION PROTEIN DIVIVA"/>
    <property type="match status" value="1"/>
</dbReference>
<feature type="coiled-coil region" evidence="7">
    <location>
        <begin position="115"/>
        <end position="149"/>
    </location>
</feature>
<keyword evidence="9" id="KW-1185">Reference proteome</keyword>
<protein>
    <submittedName>
        <fullName evidence="8">DivIVA domain-containing protein</fullName>
    </submittedName>
</protein>
<dbReference type="EMBL" id="CP093366">
    <property type="protein sequence ID" value="UQS82710.1"/>
    <property type="molecule type" value="Genomic_DNA"/>
</dbReference>
<evidence type="ECO:0000256" key="5">
    <source>
        <dbReference type="ARBA" id="ARBA00023054"/>
    </source>
</evidence>
<dbReference type="Proteomes" id="UP000831495">
    <property type="component" value="Chromosome"/>
</dbReference>
<dbReference type="RefSeq" id="WP_249514988.1">
    <property type="nucleotide sequence ID" value="NZ_CP093366.1"/>
</dbReference>
<organism evidence="8 9">
    <name type="scientific">Bombilactobacillus folatiphilus</name>
    <dbReference type="NCBI Taxonomy" id="2923362"/>
    <lineage>
        <taxon>Bacteria</taxon>
        <taxon>Bacillati</taxon>
        <taxon>Bacillota</taxon>
        <taxon>Bacilli</taxon>
        <taxon>Lactobacillales</taxon>
        <taxon>Lactobacillaceae</taxon>
        <taxon>Bombilactobacillus</taxon>
    </lineage>
</organism>
<comment type="similarity">
    <text evidence="2">Belongs to the DivIVA family.</text>
</comment>
<name>A0ABY4PAS9_9LACO</name>
<evidence type="ECO:0000256" key="4">
    <source>
        <dbReference type="ARBA" id="ARBA00022618"/>
    </source>
</evidence>
<evidence type="ECO:0000256" key="6">
    <source>
        <dbReference type="ARBA" id="ARBA00023306"/>
    </source>
</evidence>
<reference evidence="8" key="1">
    <citation type="journal article" date="2022" name="Int. J. Syst. Evol. Microbiol.">
        <title>Apilactobacillus apisilvae sp. nov., Nicolia spurrieriana gen. nov. sp. nov., Bombilactobacillus folatiphilus sp. nov. and Bombilactobacillus thymidiniphilus sp. nov., four new lactic acid bacterial isolates from stingless bees Tetragonula carbonaria and Austroplebeia australis.</title>
        <authorList>
            <person name="Oliphant S.A."/>
            <person name="Watson-Haigh N.S."/>
            <person name="Sumby K.M."/>
            <person name="Gardner J."/>
            <person name="Groom S."/>
            <person name="Jiranek V."/>
        </authorList>
    </citation>
    <scope>NUCLEOTIDE SEQUENCE</scope>
    <source>
        <strain evidence="8">SG4_D2</strain>
    </source>
</reference>
<evidence type="ECO:0000256" key="1">
    <source>
        <dbReference type="ARBA" id="ARBA00004496"/>
    </source>
</evidence>
<keyword evidence="5 7" id="KW-0175">Coiled coil</keyword>
<proteinExistence type="inferred from homology"/>
<dbReference type="NCBIfam" id="TIGR03544">
    <property type="entry name" value="DivI1A_domain"/>
    <property type="match status" value="1"/>
</dbReference>
<accession>A0ABY4PAS9</accession>
<comment type="subcellular location">
    <subcellularLocation>
        <location evidence="1">Cytoplasm</location>
    </subcellularLocation>
</comment>
<dbReference type="Gene3D" id="6.10.250.660">
    <property type="match status" value="1"/>
</dbReference>
<dbReference type="PANTHER" id="PTHR35794">
    <property type="entry name" value="CELL DIVISION PROTEIN DIVIVA"/>
    <property type="match status" value="1"/>
</dbReference>